<evidence type="ECO:0000313" key="1">
    <source>
        <dbReference type="EMBL" id="VDO77422.1"/>
    </source>
</evidence>
<evidence type="ECO:0000313" key="2">
    <source>
        <dbReference type="Proteomes" id="UP000267606"/>
    </source>
</evidence>
<dbReference type="AlphaFoldDB" id="A0A183HVQ6"/>
<dbReference type="WBParaSite" id="OFLC_0001156801-mRNA-1">
    <property type="protein sequence ID" value="OFLC_0001156801-mRNA-1"/>
    <property type="gene ID" value="OFLC_0001156801"/>
</dbReference>
<organism evidence="3">
    <name type="scientific">Onchocerca flexuosa</name>
    <dbReference type="NCBI Taxonomy" id="387005"/>
    <lineage>
        <taxon>Eukaryota</taxon>
        <taxon>Metazoa</taxon>
        <taxon>Ecdysozoa</taxon>
        <taxon>Nematoda</taxon>
        <taxon>Chromadorea</taxon>
        <taxon>Rhabditida</taxon>
        <taxon>Spirurina</taxon>
        <taxon>Spiruromorpha</taxon>
        <taxon>Filarioidea</taxon>
        <taxon>Onchocercidae</taxon>
        <taxon>Onchocerca</taxon>
    </lineage>
</organism>
<sequence>MEHDRMKLNDGNIIVYPEIHNPATTSDSSDNNMEFKKEMDIYNRNSALNKNNSQIKLGKVEARVFLRETKPKSHYAEELQRPQISSDSESRMLVVGEDPRLYYTDSECITSASNSKHFQKHKKPIHYAIPYYARVSKTPVFCLKIFY</sequence>
<proteinExistence type="predicted"/>
<reference evidence="1 2" key="2">
    <citation type="submission" date="2018-11" db="EMBL/GenBank/DDBJ databases">
        <authorList>
            <consortium name="Pathogen Informatics"/>
        </authorList>
    </citation>
    <scope>NUCLEOTIDE SEQUENCE [LARGE SCALE GENOMIC DNA]</scope>
</reference>
<gene>
    <name evidence="1" type="ORF">OFLC_LOCUS11570</name>
</gene>
<accession>A0A183HVQ6</accession>
<dbReference type="Proteomes" id="UP000267606">
    <property type="component" value="Unassembled WGS sequence"/>
</dbReference>
<dbReference type="EMBL" id="UZAJ01016853">
    <property type="protein sequence ID" value="VDO77422.1"/>
    <property type="molecule type" value="Genomic_DNA"/>
</dbReference>
<dbReference type="STRING" id="387005.A0A183HVQ6"/>
<protein>
    <submittedName>
        <fullName evidence="1 3">Uncharacterized protein</fullName>
    </submittedName>
</protein>
<keyword evidence="2" id="KW-1185">Reference proteome</keyword>
<name>A0A183HVQ6_9BILA</name>
<evidence type="ECO:0000313" key="3">
    <source>
        <dbReference type="WBParaSite" id="OFLC_0001156801-mRNA-1"/>
    </source>
</evidence>
<reference evidence="3" key="1">
    <citation type="submission" date="2016-06" db="UniProtKB">
        <authorList>
            <consortium name="WormBaseParasite"/>
        </authorList>
    </citation>
    <scope>IDENTIFICATION</scope>
</reference>